<feature type="region of interest" description="Disordered" evidence="3">
    <location>
        <begin position="148"/>
        <end position="183"/>
    </location>
</feature>
<dbReference type="SUPFAM" id="SSF49764">
    <property type="entry name" value="HSP20-like chaperones"/>
    <property type="match status" value="1"/>
</dbReference>
<reference evidence="5" key="2">
    <citation type="submission" date="2020-09" db="EMBL/GenBank/DDBJ databases">
        <authorList>
            <person name="Sun Q."/>
            <person name="Zhou Y."/>
        </authorList>
    </citation>
    <scope>NUCLEOTIDE SEQUENCE</scope>
    <source>
        <strain evidence="5">CGMCC 4.5737</strain>
    </source>
</reference>
<comment type="similarity">
    <text evidence="1 2">Belongs to the small heat shock protein (HSP20) family.</text>
</comment>
<dbReference type="EMBL" id="BMMK01000036">
    <property type="protein sequence ID" value="GGM76080.1"/>
    <property type="molecule type" value="Genomic_DNA"/>
</dbReference>
<evidence type="ECO:0000313" key="6">
    <source>
        <dbReference type="Proteomes" id="UP000637578"/>
    </source>
</evidence>
<proteinExistence type="inferred from homology"/>
<dbReference type="PANTHER" id="PTHR11527">
    <property type="entry name" value="HEAT-SHOCK PROTEIN 20 FAMILY MEMBER"/>
    <property type="match status" value="1"/>
</dbReference>
<protein>
    <recommendedName>
        <fullName evidence="4">SHSP domain-containing protein</fullName>
    </recommendedName>
</protein>
<evidence type="ECO:0000256" key="2">
    <source>
        <dbReference type="RuleBase" id="RU003616"/>
    </source>
</evidence>
<sequence length="183" mass="20103">MTLVRRSIWDPFTSLVRQMDREFDSLVRRAFGPGAGTEVTGFVPAANIAREGSDVVITLELPGIDVERDVDVEVAGGRLVISGRRTEEHEDTEGGLVVRELRSGEFRREFALPEDVSADRVEADYDRGLLRVRVRDIARPAVSPAKIKIRGAGRAEKPAVEGAPAEEKDTHAEEKDTPGDTAR</sequence>
<dbReference type="Gene3D" id="2.60.40.790">
    <property type="match status" value="1"/>
</dbReference>
<dbReference type="PROSITE" id="PS01031">
    <property type="entry name" value="SHSP"/>
    <property type="match status" value="1"/>
</dbReference>
<dbReference type="AlphaFoldDB" id="A0A8J3FXQ6"/>
<dbReference type="Pfam" id="PF00011">
    <property type="entry name" value="HSP20"/>
    <property type="match status" value="1"/>
</dbReference>
<dbReference type="Proteomes" id="UP000637578">
    <property type="component" value="Unassembled WGS sequence"/>
</dbReference>
<organism evidence="5 6">
    <name type="scientific">Longimycelium tulufanense</name>
    <dbReference type="NCBI Taxonomy" id="907463"/>
    <lineage>
        <taxon>Bacteria</taxon>
        <taxon>Bacillati</taxon>
        <taxon>Actinomycetota</taxon>
        <taxon>Actinomycetes</taxon>
        <taxon>Pseudonocardiales</taxon>
        <taxon>Pseudonocardiaceae</taxon>
        <taxon>Longimycelium</taxon>
    </lineage>
</organism>
<dbReference type="RefSeq" id="WP_189061187.1">
    <property type="nucleotide sequence ID" value="NZ_BMMK01000036.1"/>
</dbReference>
<evidence type="ECO:0000256" key="1">
    <source>
        <dbReference type="PROSITE-ProRule" id="PRU00285"/>
    </source>
</evidence>
<evidence type="ECO:0000313" key="5">
    <source>
        <dbReference type="EMBL" id="GGM76080.1"/>
    </source>
</evidence>
<evidence type="ECO:0000259" key="4">
    <source>
        <dbReference type="PROSITE" id="PS01031"/>
    </source>
</evidence>
<dbReference type="InterPro" id="IPR008978">
    <property type="entry name" value="HSP20-like_chaperone"/>
</dbReference>
<reference evidence="5" key="1">
    <citation type="journal article" date="2014" name="Int. J. Syst. Evol. Microbiol.">
        <title>Complete genome sequence of Corynebacterium casei LMG S-19264T (=DSM 44701T), isolated from a smear-ripened cheese.</title>
        <authorList>
            <consortium name="US DOE Joint Genome Institute (JGI-PGF)"/>
            <person name="Walter F."/>
            <person name="Albersmeier A."/>
            <person name="Kalinowski J."/>
            <person name="Ruckert C."/>
        </authorList>
    </citation>
    <scope>NUCLEOTIDE SEQUENCE</scope>
    <source>
        <strain evidence="5">CGMCC 4.5737</strain>
    </source>
</reference>
<feature type="domain" description="SHSP" evidence="4">
    <location>
        <begin position="37"/>
        <end position="152"/>
    </location>
</feature>
<name>A0A8J3FXQ6_9PSEU</name>
<comment type="caution">
    <text evidence="5">The sequence shown here is derived from an EMBL/GenBank/DDBJ whole genome shotgun (WGS) entry which is preliminary data.</text>
</comment>
<evidence type="ECO:0000256" key="3">
    <source>
        <dbReference type="SAM" id="MobiDB-lite"/>
    </source>
</evidence>
<keyword evidence="6" id="KW-1185">Reference proteome</keyword>
<dbReference type="CDD" id="cd06464">
    <property type="entry name" value="ACD_sHsps-like"/>
    <property type="match status" value="1"/>
</dbReference>
<dbReference type="InterPro" id="IPR031107">
    <property type="entry name" value="Small_HSP"/>
</dbReference>
<accession>A0A8J3FXQ6</accession>
<dbReference type="InterPro" id="IPR002068">
    <property type="entry name" value="A-crystallin/Hsp20_dom"/>
</dbReference>
<gene>
    <name evidence="5" type="ORF">GCM10012275_53480</name>
</gene>
<feature type="compositionally biased region" description="Basic and acidic residues" evidence="3">
    <location>
        <begin position="153"/>
        <end position="183"/>
    </location>
</feature>